<keyword evidence="3 7" id="KW-0547">Nucleotide-binding</keyword>
<dbReference type="PANTHER" id="PTHR45900">
    <property type="entry name" value="RECA"/>
    <property type="match status" value="1"/>
</dbReference>
<dbReference type="GO" id="GO:0003684">
    <property type="term" value="F:damaged DNA binding"/>
    <property type="evidence" value="ECO:0007669"/>
    <property type="project" value="UniProtKB-UniRule"/>
</dbReference>
<evidence type="ECO:0000313" key="13">
    <source>
        <dbReference type="Proteomes" id="UP000034329"/>
    </source>
</evidence>
<dbReference type="PROSITE" id="PS50162">
    <property type="entry name" value="RECA_2"/>
    <property type="match status" value="1"/>
</dbReference>
<dbReference type="InterPro" id="IPR003593">
    <property type="entry name" value="AAA+_ATPase"/>
</dbReference>
<evidence type="ECO:0000256" key="5">
    <source>
        <dbReference type="ARBA" id="ARBA00023125"/>
    </source>
</evidence>
<dbReference type="PROSITE" id="PS00321">
    <property type="entry name" value="RECA_1"/>
    <property type="match status" value="1"/>
</dbReference>
<comment type="caution">
    <text evidence="7">Lacks conserved residue(s) required for the propagation of feature annotation.</text>
</comment>
<evidence type="ECO:0000259" key="11">
    <source>
        <dbReference type="PROSITE" id="PS50163"/>
    </source>
</evidence>
<feature type="domain" description="RecA family profile 2" evidence="11">
    <location>
        <begin position="217"/>
        <end position="290"/>
    </location>
</feature>
<keyword evidence="7 9" id="KW-0227">DNA damage</keyword>
<dbReference type="GO" id="GO:0006281">
    <property type="term" value="P:DNA repair"/>
    <property type="evidence" value="ECO:0007669"/>
    <property type="project" value="UniProtKB-UniRule"/>
</dbReference>
<protein>
    <recommendedName>
        <fullName evidence="2 7">Protein RecA</fullName>
    </recommendedName>
    <alternativeName>
        <fullName evidence="7 8">Recombinase A</fullName>
    </alternativeName>
</protein>
<keyword evidence="7" id="KW-0963">Cytoplasm</keyword>
<evidence type="ECO:0000256" key="4">
    <source>
        <dbReference type="ARBA" id="ARBA00022840"/>
    </source>
</evidence>
<comment type="subcellular location">
    <subcellularLocation>
        <location evidence="7">Cytoplasm</location>
    </subcellularLocation>
</comment>
<keyword evidence="7 8" id="KW-0742">SOS response</keyword>
<dbReference type="SUPFAM" id="SSF54752">
    <property type="entry name" value="RecA protein, C-terminal domain"/>
    <property type="match status" value="1"/>
</dbReference>
<evidence type="ECO:0000313" key="12">
    <source>
        <dbReference type="EMBL" id="KKU09553.1"/>
    </source>
</evidence>
<dbReference type="InterPro" id="IPR020584">
    <property type="entry name" value="DNA_recomb/repair_RecA_CS"/>
</dbReference>
<evidence type="ECO:0000256" key="7">
    <source>
        <dbReference type="HAMAP-Rule" id="MF_00268"/>
    </source>
</evidence>
<accession>A0A0G1PVQ3</accession>
<feature type="domain" description="RecA family profile 1" evidence="10">
    <location>
        <begin position="53"/>
        <end position="212"/>
    </location>
</feature>
<comment type="similarity">
    <text evidence="1 7 9">Belongs to the RecA family.</text>
</comment>
<dbReference type="InterPro" id="IPR049261">
    <property type="entry name" value="RecA-like_C"/>
</dbReference>
<dbReference type="SMART" id="SM00382">
    <property type="entry name" value="AAA"/>
    <property type="match status" value="1"/>
</dbReference>
<gene>
    <name evidence="7" type="primary">recA</name>
    <name evidence="12" type="ORF">UX13_C0037G0002</name>
</gene>
<keyword evidence="5 7" id="KW-0238">DNA-binding</keyword>
<dbReference type="InterPro" id="IPR020588">
    <property type="entry name" value="RecA_ATP-bd"/>
</dbReference>
<dbReference type="NCBIfam" id="TIGR02012">
    <property type="entry name" value="tigrfam_recA"/>
    <property type="match status" value="1"/>
</dbReference>
<dbReference type="Pfam" id="PF21096">
    <property type="entry name" value="RecA_C"/>
    <property type="match status" value="1"/>
</dbReference>
<comment type="function">
    <text evidence="7">Can catalyze the hydrolysis of ATP in the presence of single-stranded DNA, the ATP-dependent uptake of single-stranded DNA by duplex DNA, and the ATP-dependent hybridization of homologous single-stranded DNAs. It interacts with LexA causing its activation and leading to its autocatalytic cleavage.</text>
</comment>
<dbReference type="CDD" id="cd00983">
    <property type="entry name" value="RecA"/>
    <property type="match status" value="1"/>
</dbReference>
<comment type="caution">
    <text evidence="12">The sequence shown here is derived from an EMBL/GenBank/DDBJ whole genome shotgun (WGS) entry which is preliminary data.</text>
</comment>
<dbReference type="FunFam" id="3.40.50.300:FF:000087">
    <property type="entry name" value="Recombinase RecA"/>
    <property type="match status" value="1"/>
</dbReference>
<dbReference type="InterPro" id="IPR013765">
    <property type="entry name" value="DNA_recomb/repair_RecA"/>
</dbReference>
<dbReference type="PROSITE" id="PS50163">
    <property type="entry name" value="RECA_3"/>
    <property type="match status" value="1"/>
</dbReference>
<dbReference type="Gene3D" id="3.40.50.300">
    <property type="entry name" value="P-loop containing nucleotide triphosphate hydrolases"/>
    <property type="match status" value="1"/>
</dbReference>
<dbReference type="GO" id="GO:0005829">
    <property type="term" value="C:cytosol"/>
    <property type="evidence" value="ECO:0007669"/>
    <property type="project" value="TreeGrafter"/>
</dbReference>
<dbReference type="GO" id="GO:0140664">
    <property type="term" value="F:ATP-dependent DNA damage sensor activity"/>
    <property type="evidence" value="ECO:0007669"/>
    <property type="project" value="InterPro"/>
</dbReference>
<evidence type="ECO:0000256" key="2">
    <source>
        <dbReference type="ARBA" id="ARBA00015553"/>
    </source>
</evidence>
<dbReference type="GO" id="GO:0006310">
    <property type="term" value="P:DNA recombination"/>
    <property type="evidence" value="ECO:0007669"/>
    <property type="project" value="UniProtKB-UniRule"/>
</dbReference>
<dbReference type="GO" id="GO:0005524">
    <property type="term" value="F:ATP binding"/>
    <property type="evidence" value="ECO:0007669"/>
    <property type="project" value="UniProtKB-UniRule"/>
</dbReference>
<dbReference type="AlphaFoldDB" id="A0A0G1PVQ3"/>
<name>A0A0G1PVQ3_9BACT</name>
<keyword evidence="6 7" id="KW-0233">DNA recombination</keyword>
<dbReference type="PANTHER" id="PTHR45900:SF1">
    <property type="entry name" value="MITOCHONDRIAL DNA REPAIR PROTEIN RECA HOMOLOG-RELATED"/>
    <property type="match status" value="1"/>
</dbReference>
<proteinExistence type="inferred from homology"/>
<keyword evidence="4 7" id="KW-0067">ATP-binding</keyword>
<dbReference type="GO" id="GO:0009432">
    <property type="term" value="P:SOS response"/>
    <property type="evidence" value="ECO:0007669"/>
    <property type="project" value="UniProtKB-UniRule"/>
</dbReference>
<dbReference type="HAMAP" id="MF_00268">
    <property type="entry name" value="RecA"/>
    <property type="match status" value="1"/>
</dbReference>
<sequence>MAKAKKPETTAPVKQEGASQKLQAIRLAMDQIEKQYGRGSIMRLGERTADQLKVEVIPTGSIALDLALGVGGLPRGRIVEIYGPEASGKTTLALSVIAEAQKKGGQCAFVDAEHALDPTRAEIIGVDLDNLLMSQPDTGEQALEITETLIRSGALDVVVVDSVAALVPRAELEGEMGDAVMGMQARLMSQALRKLTGAISKSKTVLIFTNQLRQKIGVMFGNPETTPGGLALKFYSSVRIDTRRIEVLKDGERVIGSRHRARIVKNKVAPPLRVAEFDIMETEGISRTGGILDVALELGLISKSGSFFNYEGKLLAQGKEAAKGYLAEHVRFADDLEKKIREMVASGKKLPKEIGEEEKEEHRP</sequence>
<dbReference type="PATRIC" id="fig|1618581.3.peg.568"/>
<dbReference type="SUPFAM" id="SSF52540">
    <property type="entry name" value="P-loop containing nucleoside triphosphate hydrolases"/>
    <property type="match status" value="1"/>
</dbReference>
<dbReference type="EMBL" id="LCLA01000037">
    <property type="protein sequence ID" value="KKU09553.1"/>
    <property type="molecule type" value="Genomic_DNA"/>
</dbReference>
<evidence type="ECO:0000256" key="1">
    <source>
        <dbReference type="ARBA" id="ARBA00009391"/>
    </source>
</evidence>
<dbReference type="InterPro" id="IPR049428">
    <property type="entry name" value="RecA-like_N"/>
</dbReference>
<dbReference type="PRINTS" id="PR00142">
    <property type="entry name" value="RECA"/>
</dbReference>
<organism evidence="12 13">
    <name type="scientific">Candidatus Woesebacteria bacterium GW2011_GWB1_45_5</name>
    <dbReference type="NCBI Taxonomy" id="1618581"/>
    <lineage>
        <taxon>Bacteria</taxon>
        <taxon>Candidatus Woeseibacteriota</taxon>
    </lineage>
</organism>
<dbReference type="InterPro" id="IPR023400">
    <property type="entry name" value="RecA_C_sf"/>
</dbReference>
<dbReference type="InterPro" id="IPR020587">
    <property type="entry name" value="RecA_monomer-monomer_interface"/>
</dbReference>
<evidence type="ECO:0000259" key="10">
    <source>
        <dbReference type="PROSITE" id="PS50162"/>
    </source>
</evidence>
<reference evidence="12 13" key="1">
    <citation type="journal article" date="2015" name="Nature">
        <title>rRNA introns, odd ribosomes, and small enigmatic genomes across a large radiation of phyla.</title>
        <authorList>
            <person name="Brown C.T."/>
            <person name="Hug L.A."/>
            <person name="Thomas B.C."/>
            <person name="Sharon I."/>
            <person name="Castelle C.J."/>
            <person name="Singh A."/>
            <person name="Wilkins M.J."/>
            <person name="Williams K.H."/>
            <person name="Banfield J.F."/>
        </authorList>
    </citation>
    <scope>NUCLEOTIDE SEQUENCE [LARGE SCALE GENOMIC DNA]</scope>
</reference>
<dbReference type="Pfam" id="PF00154">
    <property type="entry name" value="RecA_N"/>
    <property type="match status" value="1"/>
</dbReference>
<evidence type="ECO:0000256" key="6">
    <source>
        <dbReference type="ARBA" id="ARBA00023172"/>
    </source>
</evidence>
<dbReference type="InterPro" id="IPR027417">
    <property type="entry name" value="P-loop_NTPase"/>
</dbReference>
<evidence type="ECO:0000256" key="9">
    <source>
        <dbReference type="RuleBase" id="RU004527"/>
    </source>
</evidence>
<evidence type="ECO:0000256" key="3">
    <source>
        <dbReference type="ARBA" id="ARBA00022741"/>
    </source>
</evidence>
<dbReference type="GO" id="GO:0003697">
    <property type="term" value="F:single-stranded DNA binding"/>
    <property type="evidence" value="ECO:0007669"/>
    <property type="project" value="UniProtKB-UniRule"/>
</dbReference>
<evidence type="ECO:0000256" key="8">
    <source>
        <dbReference type="RuleBase" id="RU000526"/>
    </source>
</evidence>
<keyword evidence="7 8" id="KW-0234">DNA repair</keyword>
<dbReference type="Proteomes" id="UP000034329">
    <property type="component" value="Unassembled WGS sequence"/>
</dbReference>